<dbReference type="InterPro" id="IPR042099">
    <property type="entry name" value="ANL_N_sf"/>
</dbReference>
<evidence type="ECO:0000259" key="1">
    <source>
        <dbReference type="Pfam" id="PF00501"/>
    </source>
</evidence>
<accession>A0A848H7I7</accession>
<feature type="domain" description="AMP-dependent synthetase/ligase" evidence="1">
    <location>
        <begin position="102"/>
        <end position="312"/>
    </location>
</feature>
<dbReference type="Pfam" id="PF00501">
    <property type="entry name" value="AMP-binding"/>
    <property type="match status" value="1"/>
</dbReference>
<keyword evidence="4" id="KW-1185">Reference proteome</keyword>
<comment type="caution">
    <text evidence="3">The sequence shown here is derived from an EMBL/GenBank/DDBJ whole genome shotgun (WGS) entry which is preliminary data.</text>
</comment>
<dbReference type="InterPro" id="IPR028154">
    <property type="entry name" value="AMP-dep_Lig_C"/>
</dbReference>
<dbReference type="InterPro" id="IPR000873">
    <property type="entry name" value="AMP-dep_synth/lig_dom"/>
</dbReference>
<keyword evidence="3" id="KW-0436">Ligase</keyword>
<dbReference type="AlphaFoldDB" id="A0A848H7I7"/>
<dbReference type="SUPFAM" id="SSF56801">
    <property type="entry name" value="Acetyl-CoA synthetase-like"/>
    <property type="match status" value="1"/>
</dbReference>
<dbReference type="EMBL" id="JABBFX010000002">
    <property type="protein sequence ID" value="NML46755.1"/>
    <property type="molecule type" value="Genomic_DNA"/>
</dbReference>
<dbReference type="GO" id="GO:0016874">
    <property type="term" value="F:ligase activity"/>
    <property type="evidence" value="ECO:0007669"/>
    <property type="project" value="UniProtKB-KW"/>
</dbReference>
<dbReference type="Gene3D" id="3.30.300.30">
    <property type="match status" value="1"/>
</dbReference>
<dbReference type="PANTHER" id="PTHR43845">
    <property type="entry name" value="BLR5969 PROTEIN"/>
    <property type="match status" value="1"/>
</dbReference>
<organism evidence="3 4">
    <name type="scientific">Ramlibacter agri</name>
    <dbReference type="NCBI Taxonomy" id="2728837"/>
    <lineage>
        <taxon>Bacteria</taxon>
        <taxon>Pseudomonadati</taxon>
        <taxon>Pseudomonadota</taxon>
        <taxon>Betaproteobacteria</taxon>
        <taxon>Burkholderiales</taxon>
        <taxon>Comamonadaceae</taxon>
        <taxon>Ramlibacter</taxon>
    </lineage>
</organism>
<proteinExistence type="predicted"/>
<dbReference type="Proteomes" id="UP000541185">
    <property type="component" value="Unassembled WGS sequence"/>
</dbReference>
<dbReference type="RefSeq" id="WP_169421001.1">
    <property type="nucleotide sequence ID" value="NZ_JABBFX010000002.1"/>
</dbReference>
<reference evidence="3 4" key="1">
    <citation type="submission" date="2020-04" db="EMBL/GenBank/DDBJ databases">
        <title>Ramlibacter sp. G-1-2-2 isolated from soil.</title>
        <authorList>
            <person name="Dahal R.H."/>
        </authorList>
    </citation>
    <scope>NUCLEOTIDE SEQUENCE [LARGE SCALE GENOMIC DNA]</scope>
    <source>
        <strain evidence="3 4">G-1-2-2</strain>
    </source>
</reference>
<name>A0A848H7I7_9BURK</name>
<dbReference type="InterPro" id="IPR045851">
    <property type="entry name" value="AMP-bd_C_sf"/>
</dbReference>
<dbReference type="Pfam" id="PF14535">
    <property type="entry name" value="AMP-binding_C_2"/>
    <property type="match status" value="1"/>
</dbReference>
<feature type="domain" description="AMP-dependent ligase C-terminal" evidence="2">
    <location>
        <begin position="365"/>
        <end position="457"/>
    </location>
</feature>
<evidence type="ECO:0000313" key="3">
    <source>
        <dbReference type="EMBL" id="NML46755.1"/>
    </source>
</evidence>
<evidence type="ECO:0000313" key="4">
    <source>
        <dbReference type="Proteomes" id="UP000541185"/>
    </source>
</evidence>
<evidence type="ECO:0000259" key="2">
    <source>
        <dbReference type="Pfam" id="PF14535"/>
    </source>
</evidence>
<dbReference type="Gene3D" id="3.40.50.12780">
    <property type="entry name" value="N-terminal domain of ligase-like"/>
    <property type="match status" value="1"/>
</dbReference>
<sequence>MNTEPFHTGPAVADAMARRDAAAYMAALDEHRMRKLGPQLAWCFANEYYGAKMRAAGISDPREIRSLGQFRALPAFMNKAWHRESQAESLARYGHPFGMHLCAKLEDVLHVAGTSGTTGLPTFYLFTKKDLELSFLTLTRMFKFCGLKRGDTVLHLYGLSMWVAGTTMIQAAESMGARPIPLGAEAGVTKALQYIEMCRPSALFCTPSMLSHLVDRAPQQLGKPLSAFGIQRVMCGGEPGLAIPEMRKRLQEGSGAKLYDMSGGAWTNAACDCGGPEHMGQHVWGEDYCFRYDLVDPETRKPLPLVDGAVGEAIHTGLEYEAAPALRYASGDVLRLAVGECPHCGHFGARFSFVGRADDLMNIGGVKVYPTAVKEVVESLAPAISGQMQILLDAPPPRVVPPLKIAVEAAANVVEGDWAGLQEKIEQRLHAALKIRAKVTLVAAGSLATSNLKTRLVHVVPAGKPVPAQP</sequence>
<dbReference type="PANTHER" id="PTHR43845:SF1">
    <property type="entry name" value="BLR5969 PROTEIN"/>
    <property type="match status" value="1"/>
</dbReference>
<gene>
    <name evidence="3" type="ORF">HHL11_23630</name>
</gene>
<protein>
    <submittedName>
        <fullName evidence="3">Phenylacetate--CoA ligase</fullName>
    </submittedName>
</protein>